<feature type="compositionally biased region" description="Basic and acidic residues" evidence="1">
    <location>
        <begin position="228"/>
        <end position="246"/>
    </location>
</feature>
<dbReference type="AlphaFoldDB" id="A0A8H6FK36"/>
<keyword evidence="3" id="KW-1185">Reference proteome</keyword>
<name>A0A8H6FK36_9LECA</name>
<dbReference type="GeneID" id="59332760"/>
<dbReference type="EMBL" id="JACCJB010000002">
    <property type="protein sequence ID" value="KAF6230014.1"/>
    <property type="molecule type" value="Genomic_DNA"/>
</dbReference>
<comment type="caution">
    <text evidence="2">The sequence shown here is derived from an EMBL/GenBank/DDBJ whole genome shotgun (WGS) entry which is preliminary data.</text>
</comment>
<dbReference type="Proteomes" id="UP000593566">
    <property type="component" value="Unassembled WGS sequence"/>
</dbReference>
<evidence type="ECO:0000256" key="1">
    <source>
        <dbReference type="SAM" id="MobiDB-lite"/>
    </source>
</evidence>
<evidence type="ECO:0000313" key="2">
    <source>
        <dbReference type="EMBL" id="KAF6230014.1"/>
    </source>
</evidence>
<sequence>MAVIMPLMVVATPQVQPRTLETGTERTISSEEENSQLLDAFLESCTETAPTHLAPANAVSVTTINSTILTLPLSIIRKFLRNLLTSSTPLILQHDFITIPGEYRTHVEPKVLQVCKIFHTVGVPILYGENTFTTSSPATSFDFDEHILSLSGSKRQMITDIKLEIDWADKLWAKFPLVARALVELKGLLKLEIAIVEKEEMVEKKRTASIEKDANLKIMITYSQTSPSKDKGARQRAPATDRADSRMKRKGPAADVMLKAEMKMLKDLVIGIKRLKSRCYLDIINCLAEWFDDVPINGRISGRLTALLEAALVCDDVFQDNAARMVCGSFVDRIGRNVF</sequence>
<feature type="region of interest" description="Disordered" evidence="1">
    <location>
        <begin position="225"/>
        <end position="250"/>
    </location>
</feature>
<accession>A0A8H6FK36</accession>
<organism evidence="2 3">
    <name type="scientific">Letharia lupina</name>
    <dbReference type="NCBI Taxonomy" id="560253"/>
    <lineage>
        <taxon>Eukaryota</taxon>
        <taxon>Fungi</taxon>
        <taxon>Dikarya</taxon>
        <taxon>Ascomycota</taxon>
        <taxon>Pezizomycotina</taxon>
        <taxon>Lecanoromycetes</taxon>
        <taxon>OSLEUM clade</taxon>
        <taxon>Lecanoromycetidae</taxon>
        <taxon>Lecanorales</taxon>
        <taxon>Lecanorineae</taxon>
        <taxon>Parmeliaceae</taxon>
        <taxon>Letharia</taxon>
    </lineage>
</organism>
<evidence type="ECO:0000313" key="3">
    <source>
        <dbReference type="Proteomes" id="UP000593566"/>
    </source>
</evidence>
<protein>
    <submittedName>
        <fullName evidence="2">Uncharacterized protein</fullName>
    </submittedName>
</protein>
<dbReference type="RefSeq" id="XP_037157271.1">
    <property type="nucleotide sequence ID" value="XM_037295270.1"/>
</dbReference>
<proteinExistence type="predicted"/>
<reference evidence="2 3" key="1">
    <citation type="journal article" date="2020" name="Genomics">
        <title>Complete, high-quality genomes from long-read metagenomic sequencing of two wolf lichen thalli reveals enigmatic genome architecture.</title>
        <authorList>
            <person name="McKenzie S.K."/>
            <person name="Walston R.F."/>
            <person name="Allen J.L."/>
        </authorList>
    </citation>
    <scope>NUCLEOTIDE SEQUENCE [LARGE SCALE GENOMIC DNA]</scope>
    <source>
        <strain evidence="2">WasteWater1</strain>
    </source>
</reference>
<gene>
    <name evidence="2" type="ORF">HO133_004352</name>
</gene>